<comment type="subcellular location">
    <subcellularLocation>
        <location evidence="1">Membrane</location>
        <topology evidence="1">Multi-pass membrane protein</topology>
    </subcellularLocation>
</comment>
<dbReference type="HOGENOM" id="CLU_1255244_0_0_6"/>
<dbReference type="Pfam" id="PF01027">
    <property type="entry name" value="Bax1-I"/>
    <property type="match status" value="1"/>
</dbReference>
<keyword evidence="2 5" id="KW-0812">Transmembrane</keyword>
<gene>
    <name evidence="6" type="ORF">PSAKL28_22620</name>
</gene>
<proteinExistence type="predicted"/>
<dbReference type="RefSeq" id="WP_084589094.1">
    <property type="nucleotide sequence ID" value="NZ_CP009048.1"/>
</dbReference>
<reference evidence="6 7" key="1">
    <citation type="submission" date="2014-07" db="EMBL/GenBank/DDBJ databases">
        <authorList>
            <person name="Lee K."/>
            <person name="Lim J.Y."/>
            <person name="Hwang I."/>
        </authorList>
    </citation>
    <scope>NUCLEOTIDE SEQUENCE [LARGE SCALE GENOMIC DNA]</scope>
    <source>
        <strain evidence="6 7">KL28</strain>
    </source>
</reference>
<dbReference type="AlphaFoldDB" id="A0A077F7N7"/>
<feature type="transmembrane region" description="Helical" evidence="5">
    <location>
        <begin position="51"/>
        <end position="72"/>
    </location>
</feature>
<dbReference type="GO" id="GO:0016020">
    <property type="term" value="C:membrane"/>
    <property type="evidence" value="ECO:0007669"/>
    <property type="project" value="UniProtKB-SubCell"/>
</dbReference>
<evidence type="ECO:0000256" key="2">
    <source>
        <dbReference type="ARBA" id="ARBA00022692"/>
    </source>
</evidence>
<evidence type="ECO:0000256" key="4">
    <source>
        <dbReference type="ARBA" id="ARBA00023136"/>
    </source>
</evidence>
<feature type="transmembrane region" description="Helical" evidence="5">
    <location>
        <begin position="20"/>
        <end position="39"/>
    </location>
</feature>
<dbReference type="EMBL" id="CP009048">
    <property type="protein sequence ID" value="AIL61478.1"/>
    <property type="molecule type" value="Genomic_DNA"/>
</dbReference>
<feature type="transmembrane region" description="Helical" evidence="5">
    <location>
        <begin position="163"/>
        <end position="181"/>
    </location>
</feature>
<feature type="transmembrane region" description="Helical" evidence="5">
    <location>
        <begin position="137"/>
        <end position="156"/>
    </location>
</feature>
<evidence type="ECO:0000256" key="5">
    <source>
        <dbReference type="SAM" id="Phobius"/>
    </source>
</evidence>
<feature type="transmembrane region" description="Helical" evidence="5">
    <location>
        <begin position="78"/>
        <end position="99"/>
    </location>
</feature>
<feature type="transmembrane region" description="Helical" evidence="5">
    <location>
        <begin position="111"/>
        <end position="131"/>
    </location>
</feature>
<organism evidence="6 7">
    <name type="scientific">Pseudomonas alkylphenolica</name>
    <dbReference type="NCBI Taxonomy" id="237609"/>
    <lineage>
        <taxon>Bacteria</taxon>
        <taxon>Pseudomonadati</taxon>
        <taxon>Pseudomonadota</taxon>
        <taxon>Gammaproteobacteria</taxon>
        <taxon>Pseudomonadales</taxon>
        <taxon>Pseudomonadaceae</taxon>
        <taxon>Pseudomonas</taxon>
    </lineage>
</organism>
<name>A0A077F7N7_9PSED</name>
<evidence type="ECO:0000256" key="1">
    <source>
        <dbReference type="ARBA" id="ARBA00004141"/>
    </source>
</evidence>
<accession>A0A077F7N7</accession>
<sequence length="218" mass="24127">MLENQTFNRVGTNHQISANVYNLILGAVLLWGFAVNWYLVSTVPADIIKAIPMLLFLVGYMITTLTGVAIIFKSEKPLYSFLGYNLIVVPIGLLLVIVLPDYSHQNIIKAVQTTALLTVGMMLLGTAFPGFFKRIEASLFIALVVAIVVELGQAWLFGTRLAAMDWIVAAIFCGYIGVDWGRANQIERSVDNAIDSAAALYLDIINLFLRILRIMSRK</sequence>
<keyword evidence="4 5" id="KW-0472">Membrane</keyword>
<dbReference type="KEGG" id="palk:PSAKL28_22620"/>
<evidence type="ECO:0000313" key="7">
    <source>
        <dbReference type="Proteomes" id="UP000028931"/>
    </source>
</evidence>
<evidence type="ECO:0000256" key="3">
    <source>
        <dbReference type="ARBA" id="ARBA00022989"/>
    </source>
</evidence>
<dbReference type="OrthoDB" id="9808300at2"/>
<keyword evidence="3 5" id="KW-1133">Transmembrane helix</keyword>
<protein>
    <submittedName>
        <fullName evidence="6">Response regulator receiver protein</fullName>
    </submittedName>
</protein>
<dbReference type="InterPro" id="IPR006214">
    <property type="entry name" value="Bax_inhibitor_1-related"/>
</dbReference>
<dbReference type="Proteomes" id="UP000028931">
    <property type="component" value="Chromosome"/>
</dbReference>
<dbReference type="eggNOG" id="COG0670">
    <property type="taxonomic scope" value="Bacteria"/>
</dbReference>
<evidence type="ECO:0000313" key="6">
    <source>
        <dbReference type="EMBL" id="AIL61478.1"/>
    </source>
</evidence>